<comment type="caution">
    <text evidence="1">The sequence shown here is derived from an EMBL/GenBank/DDBJ whole genome shotgun (WGS) entry which is preliminary data.</text>
</comment>
<dbReference type="AlphaFoldDB" id="A0A0F9TUN5"/>
<gene>
    <name evidence="1" type="ORF">LCGC14_0347390</name>
</gene>
<evidence type="ECO:0000313" key="1">
    <source>
        <dbReference type="EMBL" id="KKN78672.1"/>
    </source>
</evidence>
<protein>
    <submittedName>
        <fullName evidence="1">Uncharacterized protein</fullName>
    </submittedName>
</protein>
<dbReference type="InterPro" id="IPR043502">
    <property type="entry name" value="DNA/RNA_pol_sf"/>
</dbReference>
<dbReference type="SUPFAM" id="SSF56672">
    <property type="entry name" value="DNA/RNA polymerases"/>
    <property type="match status" value="1"/>
</dbReference>
<sequence length="139" mass="15673">MSLFLKSCPRCRGDVYQVDKSMASYTDVLYCLQCGCRPGVSPLIHTTNTVKAGPEVKTMLVQFFALILYNSNRATESADRVMELINVVDQDLYTATAAVQLNTPTNEVTKLQRLNIKNLMYKFIYETPAEKLKEKILAP</sequence>
<reference evidence="1" key="1">
    <citation type="journal article" date="2015" name="Nature">
        <title>Complex archaea that bridge the gap between prokaryotes and eukaryotes.</title>
        <authorList>
            <person name="Spang A."/>
            <person name="Saw J.H."/>
            <person name="Jorgensen S.L."/>
            <person name="Zaremba-Niedzwiedzka K."/>
            <person name="Martijn J."/>
            <person name="Lind A.E."/>
            <person name="van Eijk R."/>
            <person name="Schleper C."/>
            <person name="Guy L."/>
            <person name="Ettema T.J."/>
        </authorList>
    </citation>
    <scope>NUCLEOTIDE SEQUENCE</scope>
</reference>
<accession>A0A0F9TUN5</accession>
<name>A0A0F9TUN5_9ZZZZ</name>
<proteinExistence type="predicted"/>
<dbReference type="Gene3D" id="1.10.150.20">
    <property type="entry name" value="5' to 3' exonuclease, C-terminal subdomain"/>
    <property type="match status" value="1"/>
</dbReference>
<organism evidence="1">
    <name type="scientific">marine sediment metagenome</name>
    <dbReference type="NCBI Taxonomy" id="412755"/>
    <lineage>
        <taxon>unclassified sequences</taxon>
        <taxon>metagenomes</taxon>
        <taxon>ecological metagenomes</taxon>
    </lineage>
</organism>
<dbReference type="EMBL" id="LAZR01000258">
    <property type="protein sequence ID" value="KKN78672.1"/>
    <property type="molecule type" value="Genomic_DNA"/>
</dbReference>